<proteinExistence type="inferred from homology"/>
<keyword evidence="2 4" id="KW-0807">Transducer</keyword>
<dbReference type="RefSeq" id="WP_072954735.1">
    <property type="nucleotide sequence ID" value="NZ_FQUH01000001.1"/>
</dbReference>
<accession>A0A1M4TIJ8</accession>
<evidence type="ECO:0000313" key="9">
    <source>
        <dbReference type="EMBL" id="SHE44238.1"/>
    </source>
</evidence>
<feature type="region of interest" description="Disordered" evidence="5">
    <location>
        <begin position="641"/>
        <end position="661"/>
    </location>
</feature>
<dbReference type="PROSITE" id="PS50111">
    <property type="entry name" value="CHEMOTAXIS_TRANSDUC_2"/>
    <property type="match status" value="1"/>
</dbReference>
<dbReference type="Gene3D" id="1.10.287.950">
    <property type="entry name" value="Methyl-accepting chemotaxis protein"/>
    <property type="match status" value="1"/>
</dbReference>
<evidence type="ECO:0000256" key="1">
    <source>
        <dbReference type="ARBA" id="ARBA00004533"/>
    </source>
</evidence>
<feature type="compositionally biased region" description="Polar residues" evidence="5">
    <location>
        <begin position="644"/>
        <end position="653"/>
    </location>
</feature>
<feature type="domain" description="Methyl-accepting transducer" evidence="7">
    <location>
        <begin position="406"/>
        <end position="642"/>
    </location>
</feature>
<dbReference type="GO" id="GO:0006935">
    <property type="term" value="P:chemotaxis"/>
    <property type="evidence" value="ECO:0007669"/>
    <property type="project" value="InterPro"/>
</dbReference>
<dbReference type="EMBL" id="FQUH01000001">
    <property type="protein sequence ID" value="SHE44238.1"/>
    <property type="molecule type" value="Genomic_DNA"/>
</dbReference>
<dbReference type="AlphaFoldDB" id="A0A1M4TIJ8"/>
<sequence>MIRYYENKSINTQLRVIMLFCLIISFSTIALLVYRSAASILLNSTLADHQSKVEGIAQSISQQFFTYLDTSKTLESTFHNSYLKGLTWQDKVVDFRGHPVTDVTINGKSVIDSTEIVDQFTRDTGAIATLFLPTGQDWVRVSTSLKNKQGERAVGTLLGQSHPGYEKLSRGEPYYAQVSLFGTHYLTYYNPLKDNHQRVVAISFIGVPVEKATTKLLRNLSHVKWGRTGSTMVVDAREHSQGKYLLSSDNTQADSILAEKDADGKSIFLDIFKHNEGLIRYHQSSHGDIRERYLVYTDVPGWDWKLLGGTYINEITEGSQELLKLIVLISSLVGGTTLVIIALFLSHTIKPLINLSQIMERLGQGEISLSIKTGAKETKNEILRLYNSAATMMTQLNHLVGNIRSTSDQVQAQSASVLSDANVGLTQSKRQHEQVEQVVTAIEEMATSAKDVAMQVEAIADNVRQANENTQSGLNLVEDVCIDVAQLNDQLAQSSQAIDQLRTDSESIQTVTEMIDAIAEQTNLLALNAAIEAARAGEQGRGFAVVADEVRTLAQRTQTSVQSVVSIIDKLKHSTTNAVQLMQHSQHHADSMMSKSQNAGTSLETIAQQIHSIASQAQTIATTAEQQAQVSADVAQSASDISQLNQQGQQTNEKTAESASSLESLAEHLKNQVDFFH</sequence>
<organism evidence="9 10">
    <name type="scientific">Vibrio gazogenes DSM 21264 = NBRC 103151</name>
    <dbReference type="NCBI Taxonomy" id="1123492"/>
    <lineage>
        <taxon>Bacteria</taxon>
        <taxon>Pseudomonadati</taxon>
        <taxon>Pseudomonadota</taxon>
        <taxon>Gammaproteobacteria</taxon>
        <taxon>Vibrionales</taxon>
        <taxon>Vibrionaceae</taxon>
        <taxon>Vibrio</taxon>
    </lineage>
</organism>
<dbReference type="SUPFAM" id="SSF103190">
    <property type="entry name" value="Sensory domain-like"/>
    <property type="match status" value="1"/>
</dbReference>
<evidence type="ECO:0000256" key="3">
    <source>
        <dbReference type="ARBA" id="ARBA00029447"/>
    </source>
</evidence>
<evidence type="ECO:0000259" key="7">
    <source>
        <dbReference type="PROSITE" id="PS50111"/>
    </source>
</evidence>
<evidence type="ECO:0000256" key="5">
    <source>
        <dbReference type="SAM" id="MobiDB-lite"/>
    </source>
</evidence>
<dbReference type="FunFam" id="1.10.287.950:FF:000001">
    <property type="entry name" value="Methyl-accepting chemotaxis sensory transducer"/>
    <property type="match status" value="1"/>
</dbReference>
<keyword evidence="10" id="KW-1185">Reference proteome</keyword>
<dbReference type="SMART" id="SM00283">
    <property type="entry name" value="MA"/>
    <property type="match status" value="1"/>
</dbReference>
<evidence type="ECO:0000256" key="2">
    <source>
        <dbReference type="ARBA" id="ARBA00023224"/>
    </source>
</evidence>
<keyword evidence="6" id="KW-1133">Transmembrane helix</keyword>
<name>A0A1M4TIJ8_VIBGA</name>
<reference evidence="10" key="1">
    <citation type="submission" date="2016-11" db="EMBL/GenBank/DDBJ databases">
        <authorList>
            <person name="Varghese N."/>
            <person name="Submissions S."/>
        </authorList>
    </citation>
    <scope>NUCLEOTIDE SEQUENCE [LARGE SCALE GENOMIC DNA]</scope>
    <source>
        <strain evidence="10">DSM 21264</strain>
    </source>
</reference>
<evidence type="ECO:0000313" key="10">
    <source>
        <dbReference type="Proteomes" id="UP000184159"/>
    </source>
</evidence>
<dbReference type="PANTHER" id="PTHR32089">
    <property type="entry name" value="METHYL-ACCEPTING CHEMOTAXIS PROTEIN MCPB"/>
    <property type="match status" value="1"/>
</dbReference>
<dbReference type="InterPro" id="IPR004090">
    <property type="entry name" value="Chemotax_Me-accpt_rcpt"/>
</dbReference>
<comment type="subcellular location">
    <subcellularLocation>
        <location evidence="1">Cell inner membrane</location>
    </subcellularLocation>
</comment>
<dbReference type="PANTHER" id="PTHR32089:SF112">
    <property type="entry name" value="LYSOZYME-LIKE PROTEIN-RELATED"/>
    <property type="match status" value="1"/>
</dbReference>
<dbReference type="SUPFAM" id="SSF58104">
    <property type="entry name" value="Methyl-accepting chemotaxis protein (MCP) signaling domain"/>
    <property type="match status" value="1"/>
</dbReference>
<dbReference type="PROSITE" id="PS50885">
    <property type="entry name" value="HAMP"/>
    <property type="match status" value="1"/>
</dbReference>
<feature type="transmembrane region" description="Helical" evidence="6">
    <location>
        <begin position="12"/>
        <end position="34"/>
    </location>
</feature>
<protein>
    <submittedName>
        <fullName evidence="9">Methyl-accepting chemotaxis protein</fullName>
    </submittedName>
</protein>
<dbReference type="Pfam" id="PF00015">
    <property type="entry name" value="MCPsignal"/>
    <property type="match status" value="1"/>
</dbReference>
<comment type="similarity">
    <text evidence="3">Belongs to the methyl-accepting chemotaxis (MCP) protein family.</text>
</comment>
<dbReference type="GO" id="GO:0004888">
    <property type="term" value="F:transmembrane signaling receptor activity"/>
    <property type="evidence" value="ECO:0007669"/>
    <property type="project" value="InterPro"/>
</dbReference>
<evidence type="ECO:0000256" key="6">
    <source>
        <dbReference type="SAM" id="Phobius"/>
    </source>
</evidence>
<evidence type="ECO:0000259" key="8">
    <source>
        <dbReference type="PROSITE" id="PS50885"/>
    </source>
</evidence>
<dbReference type="Gene3D" id="3.30.450.20">
    <property type="entry name" value="PAS domain"/>
    <property type="match status" value="1"/>
</dbReference>
<keyword evidence="6" id="KW-0472">Membrane</keyword>
<dbReference type="InterPro" id="IPR003660">
    <property type="entry name" value="HAMP_dom"/>
</dbReference>
<gene>
    <name evidence="9" type="ORF">SAMN02745781_00327</name>
</gene>
<dbReference type="GO" id="GO:0005886">
    <property type="term" value="C:plasma membrane"/>
    <property type="evidence" value="ECO:0007669"/>
    <property type="project" value="UniProtKB-SubCell"/>
</dbReference>
<feature type="domain" description="HAMP" evidence="8">
    <location>
        <begin position="346"/>
        <end position="401"/>
    </location>
</feature>
<dbReference type="GO" id="GO:0007165">
    <property type="term" value="P:signal transduction"/>
    <property type="evidence" value="ECO:0007669"/>
    <property type="project" value="UniProtKB-KW"/>
</dbReference>
<dbReference type="PRINTS" id="PR00260">
    <property type="entry name" value="CHEMTRNSDUCR"/>
</dbReference>
<dbReference type="CDD" id="cd11386">
    <property type="entry name" value="MCP_signal"/>
    <property type="match status" value="1"/>
</dbReference>
<dbReference type="InterPro" id="IPR004089">
    <property type="entry name" value="MCPsignal_dom"/>
</dbReference>
<dbReference type="Pfam" id="PF17201">
    <property type="entry name" value="Cache_3-Cache_2"/>
    <property type="match status" value="1"/>
</dbReference>
<dbReference type="Proteomes" id="UP000184159">
    <property type="component" value="Unassembled WGS sequence"/>
</dbReference>
<evidence type="ECO:0000256" key="4">
    <source>
        <dbReference type="PROSITE-ProRule" id="PRU00284"/>
    </source>
</evidence>
<dbReference type="InterPro" id="IPR033462">
    <property type="entry name" value="Cache_3-Cache_2"/>
</dbReference>
<dbReference type="InterPro" id="IPR029151">
    <property type="entry name" value="Sensor-like_sf"/>
</dbReference>
<keyword evidence="6" id="KW-0812">Transmembrane</keyword>